<feature type="transmembrane region" description="Helical" evidence="5">
    <location>
        <begin position="40"/>
        <end position="63"/>
    </location>
</feature>
<evidence type="ECO:0000313" key="6">
    <source>
        <dbReference type="EMBL" id="AWL08605.1"/>
    </source>
</evidence>
<feature type="transmembrane region" description="Helical" evidence="5">
    <location>
        <begin position="259"/>
        <end position="280"/>
    </location>
</feature>
<keyword evidence="3 5" id="KW-1133">Transmembrane helix</keyword>
<dbReference type="KEGG" id="psez:HME7025_00734"/>
<keyword evidence="7" id="KW-1185">Reference proteome</keyword>
<gene>
    <name evidence="6" type="ORF">HME7025_00734</name>
</gene>
<evidence type="ECO:0000256" key="5">
    <source>
        <dbReference type="SAM" id="Phobius"/>
    </source>
</evidence>
<feature type="transmembrane region" description="Helical" evidence="5">
    <location>
        <begin position="100"/>
        <end position="122"/>
    </location>
</feature>
<keyword evidence="4 5" id="KW-0472">Membrane</keyword>
<dbReference type="OrthoDB" id="9806785at2"/>
<evidence type="ECO:0000313" key="7">
    <source>
        <dbReference type="Proteomes" id="UP000245468"/>
    </source>
</evidence>
<feature type="transmembrane region" description="Helical" evidence="5">
    <location>
        <begin position="230"/>
        <end position="253"/>
    </location>
</feature>
<dbReference type="GO" id="GO:0016020">
    <property type="term" value="C:membrane"/>
    <property type="evidence" value="ECO:0007669"/>
    <property type="project" value="UniProtKB-SubCell"/>
</dbReference>
<proteinExistence type="predicted"/>
<accession>A0A2S2DTA3</accession>
<dbReference type="RefSeq" id="WP_109322346.1">
    <property type="nucleotide sequence ID" value="NZ_CP029346.1"/>
</dbReference>
<dbReference type="EMBL" id="CP029346">
    <property type="protein sequence ID" value="AWL08605.1"/>
    <property type="molecule type" value="Genomic_DNA"/>
</dbReference>
<feature type="transmembrane region" description="Helical" evidence="5">
    <location>
        <begin position="142"/>
        <end position="158"/>
    </location>
</feature>
<dbReference type="Proteomes" id="UP000245468">
    <property type="component" value="Chromosome"/>
</dbReference>
<comment type="subcellular location">
    <subcellularLocation>
        <location evidence="1">Membrane</location>
        <topology evidence="1">Multi-pass membrane protein</topology>
    </subcellularLocation>
</comment>
<evidence type="ECO:0000256" key="1">
    <source>
        <dbReference type="ARBA" id="ARBA00004141"/>
    </source>
</evidence>
<dbReference type="AlphaFoldDB" id="A0A2S2DTA3"/>
<organism evidence="6 7">
    <name type="scientific">Aquirufa nivalisilvae</name>
    <dbReference type="NCBI Taxonomy" id="2516557"/>
    <lineage>
        <taxon>Bacteria</taxon>
        <taxon>Pseudomonadati</taxon>
        <taxon>Bacteroidota</taxon>
        <taxon>Cytophagia</taxon>
        <taxon>Cytophagales</taxon>
        <taxon>Flectobacillaceae</taxon>
        <taxon>Aquirufa</taxon>
    </lineage>
</organism>
<feature type="transmembrane region" description="Helical" evidence="5">
    <location>
        <begin position="200"/>
        <end position="223"/>
    </location>
</feature>
<dbReference type="PANTHER" id="PTHR10361">
    <property type="entry name" value="SODIUM-BILE ACID COTRANSPORTER"/>
    <property type="match status" value="1"/>
</dbReference>
<reference evidence="7" key="1">
    <citation type="submission" date="2018-05" db="EMBL/GenBank/DDBJ databases">
        <title>Pseudarcicella sp. HME7025 Genome sequencing and assembly.</title>
        <authorList>
            <person name="Kim H."/>
            <person name="Kang H."/>
            <person name="Joh K."/>
        </authorList>
    </citation>
    <scope>NUCLEOTIDE SEQUENCE [LARGE SCALE GENOMIC DNA]</scope>
    <source>
        <strain evidence="7">HME7025</strain>
    </source>
</reference>
<feature type="transmembrane region" description="Helical" evidence="5">
    <location>
        <begin position="6"/>
        <end position="28"/>
    </location>
</feature>
<evidence type="ECO:0000256" key="2">
    <source>
        <dbReference type="ARBA" id="ARBA00022692"/>
    </source>
</evidence>
<evidence type="ECO:0000256" key="3">
    <source>
        <dbReference type="ARBA" id="ARBA00022989"/>
    </source>
</evidence>
<dbReference type="Gene3D" id="1.20.1530.20">
    <property type="match status" value="1"/>
</dbReference>
<sequence>MQANFLSAVLLPLALSIIMMGLGLSLQLEDFKRVVTFPKAVVLGLFCQMILLPVICYFIAIGFGLSPELAVGLMLLSASPGGPTANLYSHISKGDVALNVTLTALNSLISIFSITIIVNFAMKQFMQSDQYVPLQFSKVLEVVMIVLLPVSIGMIVRSKFSKLAAALDKPVKIASAIFLTLVIILTLLKEKSHIVDDFKVVGLATLTLNVASMAIGYFMPLFFQLGKKQAIAIGMEIGIHNGTLAIFIALTVIGNSTMSIPPVIYSLLMFFTAAIFGYLVNIGRKNA</sequence>
<evidence type="ECO:0000256" key="4">
    <source>
        <dbReference type="ARBA" id="ARBA00023136"/>
    </source>
</evidence>
<name>A0A2S2DTA3_9BACT</name>
<keyword evidence="2 5" id="KW-0812">Transmembrane</keyword>
<dbReference type="PANTHER" id="PTHR10361:SF24">
    <property type="entry name" value="P3 PROTEIN"/>
    <property type="match status" value="1"/>
</dbReference>
<feature type="transmembrane region" description="Helical" evidence="5">
    <location>
        <begin position="170"/>
        <end position="188"/>
    </location>
</feature>
<dbReference type="InterPro" id="IPR002657">
    <property type="entry name" value="BilAc:Na_symport/Acr3"/>
</dbReference>
<dbReference type="InterPro" id="IPR038770">
    <property type="entry name" value="Na+/solute_symporter_sf"/>
</dbReference>
<dbReference type="InterPro" id="IPR004710">
    <property type="entry name" value="Bilac:Na_transpt"/>
</dbReference>
<dbReference type="Pfam" id="PF01758">
    <property type="entry name" value="SBF"/>
    <property type="match status" value="1"/>
</dbReference>
<protein>
    <submittedName>
        <fullName evidence="6">Putative sodium/metabolite cotransporter BASS1, chloroplastic</fullName>
    </submittedName>
</protein>